<evidence type="ECO:0000313" key="4">
    <source>
        <dbReference type="EnsemblPlants" id="KRH16680"/>
    </source>
</evidence>
<accession>K7M7J7</accession>
<dbReference type="EMBL" id="CM000847">
    <property type="protein sequence ID" value="KRH16680.1"/>
    <property type="molecule type" value="Genomic_DNA"/>
</dbReference>
<reference evidence="3" key="3">
    <citation type="submission" date="2018-07" db="EMBL/GenBank/DDBJ databases">
        <title>WGS assembly of Glycine max.</title>
        <authorList>
            <person name="Schmutz J."/>
            <person name="Cannon S."/>
            <person name="Schlueter J."/>
            <person name="Ma J."/>
            <person name="Mitros T."/>
            <person name="Nelson W."/>
            <person name="Hyten D."/>
            <person name="Song Q."/>
            <person name="Thelen J."/>
            <person name="Cheng J."/>
            <person name="Xu D."/>
            <person name="Hellsten U."/>
            <person name="May G."/>
            <person name="Yu Y."/>
            <person name="Sakurai T."/>
            <person name="Umezawa T."/>
            <person name="Bhattacharyya M."/>
            <person name="Sandhu D."/>
            <person name="Valliyodan B."/>
            <person name="Lindquist E."/>
            <person name="Peto M."/>
            <person name="Grant D."/>
            <person name="Shu S."/>
            <person name="Goodstein D."/>
            <person name="Barry K."/>
            <person name="Futrell-Griggs M."/>
            <person name="Abernathy B."/>
            <person name="Du J."/>
            <person name="Tian Z."/>
            <person name="Zhu L."/>
            <person name="Gill N."/>
            <person name="Joshi T."/>
            <person name="Libault M."/>
            <person name="Sethuraman A."/>
            <person name="Zhang X."/>
            <person name="Shinozaki K."/>
            <person name="Nguyen H."/>
            <person name="Wing R."/>
            <person name="Cregan P."/>
            <person name="Specht J."/>
            <person name="Grimwood J."/>
            <person name="Rokhsar D."/>
            <person name="Stacey G."/>
            <person name="Shoemaker R."/>
            <person name="Jackson S."/>
        </authorList>
    </citation>
    <scope>NUCLEOTIDE SEQUENCE</scope>
    <source>
        <tissue evidence="3">Callus</tissue>
    </source>
</reference>
<dbReference type="InParanoid" id="K7M7J7"/>
<evidence type="ECO:0000256" key="1">
    <source>
        <dbReference type="ARBA" id="ARBA00022574"/>
    </source>
</evidence>
<evidence type="ECO:0000256" key="2">
    <source>
        <dbReference type="ARBA" id="ARBA00022737"/>
    </source>
</evidence>
<name>K7M7J7_SOYBN</name>
<dbReference type="eggNOG" id="KOG4328">
    <property type="taxonomic scope" value="Eukaryota"/>
</dbReference>
<proteinExistence type="predicted"/>
<protein>
    <submittedName>
        <fullName evidence="3 4">Uncharacterized protein</fullName>
    </submittedName>
</protein>
<dbReference type="Gramene" id="KRH16680">
    <property type="protein sequence ID" value="KRH16680"/>
    <property type="gene ID" value="GLYMA_14G170000"/>
</dbReference>
<dbReference type="PANTHER" id="PTHR14773:SF0">
    <property type="entry name" value="WD REPEAT-CONTAINING PROTEIN 76"/>
    <property type="match status" value="1"/>
</dbReference>
<dbReference type="InterPro" id="IPR050853">
    <property type="entry name" value="WD_repeat_DNA-damage-binding"/>
</dbReference>
<sequence>MEDATVINHKNQTGRWLSTFRAKWGWDDSYLFVGNLKRGADVVSTVQRMMLMTLESQHMSAIPCRFHTHSYEVRMLVGATSGGQI</sequence>
<dbReference type="AlphaFoldDB" id="K7M7J7"/>
<dbReference type="Gene3D" id="2.130.10.10">
    <property type="entry name" value="YVTN repeat-like/Quinoprotein amine dehydrogenase"/>
    <property type="match status" value="1"/>
</dbReference>
<keyword evidence="2" id="KW-0677">Repeat</keyword>
<reference evidence="4" key="2">
    <citation type="submission" date="2018-02" db="UniProtKB">
        <authorList>
            <consortium name="EnsemblPlants"/>
        </authorList>
    </citation>
    <scope>IDENTIFICATION</scope>
    <source>
        <strain evidence="4">Williams 82</strain>
    </source>
</reference>
<dbReference type="HOGENOM" id="CLU_162967_0_0_1"/>
<keyword evidence="1" id="KW-0853">WD repeat</keyword>
<dbReference type="InterPro" id="IPR015943">
    <property type="entry name" value="WD40/YVTN_repeat-like_dom_sf"/>
</dbReference>
<dbReference type="EnsemblPlants" id="KRH16680">
    <property type="protein sequence ID" value="KRH16680"/>
    <property type="gene ID" value="GLYMA_14G170000"/>
</dbReference>
<organism evidence="4">
    <name type="scientific">Glycine max</name>
    <name type="common">Soybean</name>
    <name type="synonym">Glycine hispida</name>
    <dbReference type="NCBI Taxonomy" id="3847"/>
    <lineage>
        <taxon>Eukaryota</taxon>
        <taxon>Viridiplantae</taxon>
        <taxon>Streptophyta</taxon>
        <taxon>Embryophyta</taxon>
        <taxon>Tracheophyta</taxon>
        <taxon>Spermatophyta</taxon>
        <taxon>Magnoliopsida</taxon>
        <taxon>eudicotyledons</taxon>
        <taxon>Gunneridae</taxon>
        <taxon>Pentapetalae</taxon>
        <taxon>rosids</taxon>
        <taxon>fabids</taxon>
        <taxon>Fabales</taxon>
        <taxon>Fabaceae</taxon>
        <taxon>Papilionoideae</taxon>
        <taxon>50 kb inversion clade</taxon>
        <taxon>NPAAA clade</taxon>
        <taxon>indigoferoid/millettioid clade</taxon>
        <taxon>Phaseoleae</taxon>
        <taxon>Glycine</taxon>
        <taxon>Glycine subgen. Soja</taxon>
    </lineage>
</organism>
<keyword evidence="5" id="KW-1185">Reference proteome</keyword>
<evidence type="ECO:0000313" key="3">
    <source>
        <dbReference type="EMBL" id="KRH16680.1"/>
    </source>
</evidence>
<dbReference type="OMA" id="FASHPCI"/>
<dbReference type="Proteomes" id="UP000008827">
    <property type="component" value="Chromosome 14"/>
</dbReference>
<evidence type="ECO:0000313" key="5">
    <source>
        <dbReference type="Proteomes" id="UP000008827"/>
    </source>
</evidence>
<dbReference type="PANTHER" id="PTHR14773">
    <property type="entry name" value="WD REPEAT-CONTAINING PROTEIN 76"/>
    <property type="match status" value="1"/>
</dbReference>
<dbReference type="STRING" id="3847.K7M7J7"/>
<dbReference type="PaxDb" id="3847-GLYMA14G34301.1"/>
<reference evidence="3 4" key="1">
    <citation type="journal article" date="2010" name="Nature">
        <title>Genome sequence of the palaeopolyploid soybean.</title>
        <authorList>
            <person name="Schmutz J."/>
            <person name="Cannon S.B."/>
            <person name="Schlueter J."/>
            <person name="Ma J."/>
            <person name="Mitros T."/>
            <person name="Nelson W."/>
            <person name="Hyten D.L."/>
            <person name="Song Q."/>
            <person name="Thelen J.J."/>
            <person name="Cheng J."/>
            <person name="Xu D."/>
            <person name="Hellsten U."/>
            <person name="May G.D."/>
            <person name="Yu Y."/>
            <person name="Sakurai T."/>
            <person name="Umezawa T."/>
            <person name="Bhattacharyya M.K."/>
            <person name="Sandhu D."/>
            <person name="Valliyodan B."/>
            <person name="Lindquist E."/>
            <person name="Peto M."/>
            <person name="Grant D."/>
            <person name="Shu S."/>
            <person name="Goodstein D."/>
            <person name="Barry K."/>
            <person name="Futrell-Griggs M."/>
            <person name="Abernathy B."/>
            <person name="Du J."/>
            <person name="Tian Z."/>
            <person name="Zhu L."/>
            <person name="Gill N."/>
            <person name="Joshi T."/>
            <person name="Libault M."/>
            <person name="Sethuraman A."/>
            <person name="Zhang X.-C."/>
            <person name="Shinozaki K."/>
            <person name="Nguyen H.T."/>
            <person name="Wing R.A."/>
            <person name="Cregan P."/>
            <person name="Specht J."/>
            <person name="Grimwood J."/>
            <person name="Rokhsar D."/>
            <person name="Stacey G."/>
            <person name="Shoemaker R.C."/>
            <person name="Jackson S.A."/>
        </authorList>
    </citation>
    <scope>NUCLEOTIDE SEQUENCE [LARGE SCALE GENOMIC DNA]</scope>
    <source>
        <strain evidence="4">cv. Williams 82</strain>
        <tissue evidence="3">Callus</tissue>
    </source>
</reference>
<gene>
    <name evidence="3" type="ORF">GLYMA_14G170000</name>
</gene>